<dbReference type="AlphaFoldDB" id="A0A0C2W644"/>
<dbReference type="InterPro" id="IPR044992">
    <property type="entry name" value="ChyE-like"/>
</dbReference>
<gene>
    <name evidence="2" type="ORF">KP78_04010</name>
</gene>
<protein>
    <recommendedName>
        <fullName evidence="1">Glutamine amidotransferase domain-containing protein</fullName>
    </recommendedName>
</protein>
<accession>A0A0C2W644</accession>
<evidence type="ECO:0000313" key="2">
    <source>
        <dbReference type="EMBL" id="KIL52031.1"/>
    </source>
</evidence>
<dbReference type="Pfam" id="PF00117">
    <property type="entry name" value="GATase"/>
    <property type="match status" value="1"/>
</dbReference>
<evidence type="ECO:0000259" key="1">
    <source>
        <dbReference type="Pfam" id="PF00117"/>
    </source>
</evidence>
<sequence>MKFICLQHAWFDNAGYLEEWAKQWDIPLEYIDAKKPDDYPVLDQDDVLVILGGPMSVKDIENIDWLQDELFFIKKVISNKQKMIGICLGSQLIAHAHGQSITTLEKHEIGWAPLDWSEQFLEDFGVDQISCPMFHWHSDIYDLPEGMKRIGSSTLTPVQGFYNDHILAFQFHPEMTIDGIQLFIDHDGEDIPNRHKNIDLEAPKLDPDYVEQSHQRFQPILERFFGIRSE</sequence>
<dbReference type="InterPro" id="IPR017926">
    <property type="entry name" value="GATASE"/>
</dbReference>
<dbReference type="STRING" id="889306.KP78_04010"/>
<comment type="caution">
    <text evidence="2">The sequence shown here is derived from an EMBL/GenBank/DDBJ whole genome shotgun (WGS) entry which is preliminary data.</text>
</comment>
<dbReference type="GO" id="GO:0005829">
    <property type="term" value="C:cytosol"/>
    <property type="evidence" value="ECO:0007669"/>
    <property type="project" value="TreeGrafter"/>
</dbReference>
<dbReference type="CDD" id="cd01741">
    <property type="entry name" value="GATase1_1"/>
    <property type="match status" value="1"/>
</dbReference>
<dbReference type="OrthoDB" id="9807137at2"/>
<dbReference type="Gene3D" id="3.40.50.880">
    <property type="match status" value="1"/>
</dbReference>
<dbReference type="PANTHER" id="PTHR42695">
    <property type="entry name" value="GLUTAMINE AMIDOTRANSFERASE YLR126C-RELATED"/>
    <property type="match status" value="1"/>
</dbReference>
<keyword evidence="3" id="KW-1185">Reference proteome</keyword>
<dbReference type="PATRIC" id="fig|889306.3.peg.403"/>
<feature type="domain" description="Glutamine amidotransferase" evidence="1">
    <location>
        <begin position="41"/>
        <end position="176"/>
    </location>
</feature>
<dbReference type="PANTHER" id="PTHR42695:SF5">
    <property type="entry name" value="GLUTAMINE AMIDOTRANSFERASE YLR126C-RELATED"/>
    <property type="match status" value="1"/>
</dbReference>
<dbReference type="Proteomes" id="UP000031938">
    <property type="component" value="Unassembled WGS sequence"/>
</dbReference>
<organism evidence="2 3">
    <name type="scientific">Jeotgalibacillus soli</name>
    <dbReference type="NCBI Taxonomy" id="889306"/>
    <lineage>
        <taxon>Bacteria</taxon>
        <taxon>Bacillati</taxon>
        <taxon>Bacillota</taxon>
        <taxon>Bacilli</taxon>
        <taxon>Bacillales</taxon>
        <taxon>Caryophanaceae</taxon>
        <taxon>Jeotgalibacillus</taxon>
    </lineage>
</organism>
<dbReference type="InterPro" id="IPR029062">
    <property type="entry name" value="Class_I_gatase-like"/>
</dbReference>
<dbReference type="RefSeq" id="WP_041085808.1">
    <property type="nucleotide sequence ID" value="NZ_JXRP01000006.1"/>
</dbReference>
<reference evidence="2 3" key="1">
    <citation type="submission" date="2015-01" db="EMBL/GenBank/DDBJ databases">
        <title>Genome sequencing of Jeotgalibacillus soli.</title>
        <authorList>
            <person name="Goh K.M."/>
            <person name="Chan K.-G."/>
            <person name="Yaakop A.S."/>
            <person name="Ee R."/>
            <person name="Gan H.M."/>
            <person name="Chan C.S."/>
        </authorList>
    </citation>
    <scope>NUCLEOTIDE SEQUENCE [LARGE SCALE GENOMIC DNA]</scope>
    <source>
        <strain evidence="2 3">P9</strain>
    </source>
</reference>
<dbReference type="PROSITE" id="PS51273">
    <property type="entry name" value="GATASE_TYPE_1"/>
    <property type="match status" value="1"/>
</dbReference>
<proteinExistence type="predicted"/>
<name>A0A0C2W644_9BACL</name>
<evidence type="ECO:0000313" key="3">
    <source>
        <dbReference type="Proteomes" id="UP000031938"/>
    </source>
</evidence>
<dbReference type="SUPFAM" id="SSF52317">
    <property type="entry name" value="Class I glutamine amidotransferase-like"/>
    <property type="match status" value="1"/>
</dbReference>
<dbReference type="EMBL" id="JXRP01000006">
    <property type="protein sequence ID" value="KIL52031.1"/>
    <property type="molecule type" value="Genomic_DNA"/>
</dbReference>